<evidence type="ECO:0000256" key="6">
    <source>
        <dbReference type="ARBA" id="ARBA00023136"/>
    </source>
</evidence>
<dbReference type="AlphaFoldDB" id="A0A1E3QX42"/>
<keyword evidence="11" id="KW-1185">Reference proteome</keyword>
<feature type="non-terminal residue" evidence="10">
    <location>
        <position position="558"/>
    </location>
</feature>
<evidence type="ECO:0000313" key="11">
    <source>
        <dbReference type="Proteomes" id="UP000094336"/>
    </source>
</evidence>
<dbReference type="OrthoDB" id="407410at2759"/>
<feature type="transmembrane region" description="Helical" evidence="8">
    <location>
        <begin position="438"/>
        <end position="459"/>
    </location>
</feature>
<feature type="transmembrane region" description="Helical" evidence="8">
    <location>
        <begin position="45"/>
        <end position="66"/>
    </location>
</feature>
<comment type="similarity">
    <text evidence="2">Belongs to the Ca(2+):cation antiporter (CaCA) (TC 2.A.19) family.</text>
</comment>
<dbReference type="PANTHER" id="PTHR12266">
    <property type="entry name" value="NA+/CA2+ K+ INDEPENDENT EXCHANGER"/>
    <property type="match status" value="1"/>
</dbReference>
<evidence type="ECO:0000256" key="3">
    <source>
        <dbReference type="ARBA" id="ARBA00022448"/>
    </source>
</evidence>
<name>A0A1E3QX42_9ASCO</name>
<dbReference type="GO" id="GO:0016020">
    <property type="term" value="C:membrane"/>
    <property type="evidence" value="ECO:0007669"/>
    <property type="project" value="UniProtKB-SubCell"/>
</dbReference>
<evidence type="ECO:0000256" key="1">
    <source>
        <dbReference type="ARBA" id="ARBA00004141"/>
    </source>
</evidence>
<evidence type="ECO:0000256" key="4">
    <source>
        <dbReference type="ARBA" id="ARBA00022692"/>
    </source>
</evidence>
<gene>
    <name evidence="10" type="ORF">BABINDRAFT_21218</name>
</gene>
<feature type="transmembrane region" description="Helical" evidence="8">
    <location>
        <begin position="121"/>
        <end position="142"/>
    </location>
</feature>
<feature type="domain" description="Sodium/calcium exchanger membrane region" evidence="9">
    <location>
        <begin position="54"/>
        <end position="192"/>
    </location>
</feature>
<dbReference type="STRING" id="984486.A0A1E3QX42"/>
<feature type="transmembrane region" description="Helical" evidence="8">
    <location>
        <begin position="471"/>
        <end position="493"/>
    </location>
</feature>
<dbReference type="Gene3D" id="1.20.1420.30">
    <property type="entry name" value="NCX, central ion-binding region"/>
    <property type="match status" value="2"/>
</dbReference>
<evidence type="ECO:0000259" key="9">
    <source>
        <dbReference type="Pfam" id="PF01699"/>
    </source>
</evidence>
<evidence type="ECO:0000256" key="7">
    <source>
        <dbReference type="SAM" id="MobiDB-lite"/>
    </source>
</evidence>
<dbReference type="EMBL" id="KV454426">
    <property type="protein sequence ID" value="ODQ82255.1"/>
    <property type="molecule type" value="Genomic_DNA"/>
</dbReference>
<proteinExistence type="inferred from homology"/>
<comment type="subcellular location">
    <subcellularLocation>
        <location evidence="1">Membrane</location>
        <topology evidence="1">Multi-pass membrane protein</topology>
    </subcellularLocation>
</comment>
<dbReference type="Proteomes" id="UP000094336">
    <property type="component" value="Unassembled WGS sequence"/>
</dbReference>
<feature type="non-terminal residue" evidence="10">
    <location>
        <position position="1"/>
    </location>
</feature>
<evidence type="ECO:0000313" key="10">
    <source>
        <dbReference type="EMBL" id="ODQ82255.1"/>
    </source>
</evidence>
<feature type="transmembrane region" description="Helical" evidence="8">
    <location>
        <begin position="505"/>
        <end position="526"/>
    </location>
</feature>
<evidence type="ECO:0000256" key="5">
    <source>
        <dbReference type="ARBA" id="ARBA00022989"/>
    </source>
</evidence>
<feature type="transmembrane region" description="Helical" evidence="8">
    <location>
        <begin position="397"/>
        <end position="418"/>
    </location>
</feature>
<feature type="domain" description="Sodium/calcium exchanger membrane region" evidence="9">
    <location>
        <begin position="403"/>
        <end position="552"/>
    </location>
</feature>
<feature type="region of interest" description="Disordered" evidence="7">
    <location>
        <begin position="277"/>
        <end position="304"/>
    </location>
</feature>
<feature type="transmembrane region" description="Helical" evidence="8">
    <location>
        <begin position="538"/>
        <end position="556"/>
    </location>
</feature>
<dbReference type="InterPro" id="IPR044880">
    <property type="entry name" value="NCX_ion-bd_dom_sf"/>
</dbReference>
<evidence type="ECO:0000256" key="8">
    <source>
        <dbReference type="SAM" id="Phobius"/>
    </source>
</evidence>
<feature type="transmembrane region" description="Helical" evidence="8">
    <location>
        <begin position="149"/>
        <end position="167"/>
    </location>
</feature>
<dbReference type="GO" id="GO:0008324">
    <property type="term" value="F:monoatomic cation transmembrane transporter activity"/>
    <property type="evidence" value="ECO:0007669"/>
    <property type="project" value="TreeGrafter"/>
</dbReference>
<sequence length="558" mass="61851">ASLEEICHYIRTQCDAHTYNYAISYYCSNPSLNGNHFMRLLRLKFTSVSFVFAYLVVLFISLGITASDYLCPNLNYATVYLNLSQRVAGMTLMAYGNGAPDLFSSYSLIKSGSPELAFGELIGAANFCVCFVIGAMGICNSFEVDPPQFLCDVGFFIALLIISLVFICDGKLTLLESGIMIILYASYILFLVKYNFSNEPLEEIDENSTLLSPYAPPHASLRPLTPTSSVLSPMASPNQASQSVMRFSVYDAVKLWSHLGDLRCGMSKESLLQENYDATEEQEAAGGDQIQQGVPSHDRPSTQISPSDLREIIHHSPFAYKVFFLPILVDYHYFSLKDEISQWWGEYPGSIIPKSMHLIILAAVSLALVVLHHWYYRHCSQSHSQDHQGLHHYYHNRLPPIIAFLGFFLSIVWINIISDHVVLLLKNIGLMYRIGDSLLGLTVFATGNSVGDLIGNVTLARSHLSLTGLGACFGAPLLYILLGLGLNGVILITTTRQGRPIEFKFDISLIVGSAGVLGMLVVYLVVVPMNGWVIGRKLGIFAVLWWGIITGINVYLDY</sequence>
<protein>
    <recommendedName>
        <fullName evidence="9">Sodium/calcium exchanger membrane region domain-containing protein</fullName>
    </recommendedName>
</protein>
<feature type="transmembrane region" description="Helical" evidence="8">
    <location>
        <begin position="356"/>
        <end position="376"/>
    </location>
</feature>
<keyword evidence="4 8" id="KW-0812">Transmembrane</keyword>
<dbReference type="InterPro" id="IPR051359">
    <property type="entry name" value="CaCA_antiporter"/>
</dbReference>
<dbReference type="GO" id="GO:0006874">
    <property type="term" value="P:intracellular calcium ion homeostasis"/>
    <property type="evidence" value="ECO:0007669"/>
    <property type="project" value="TreeGrafter"/>
</dbReference>
<reference evidence="11" key="1">
    <citation type="submission" date="2016-05" db="EMBL/GenBank/DDBJ databases">
        <title>Comparative genomics of biotechnologically important yeasts.</title>
        <authorList>
            <consortium name="DOE Joint Genome Institute"/>
            <person name="Riley R."/>
            <person name="Haridas S."/>
            <person name="Wolfe K.H."/>
            <person name="Lopes M.R."/>
            <person name="Hittinger C.T."/>
            <person name="Goker M."/>
            <person name="Salamov A."/>
            <person name="Wisecaver J."/>
            <person name="Long T.M."/>
            <person name="Aerts A.L."/>
            <person name="Barry K."/>
            <person name="Choi C."/>
            <person name="Clum A."/>
            <person name="Coughlan A.Y."/>
            <person name="Deshpande S."/>
            <person name="Douglass A.P."/>
            <person name="Hanson S.J."/>
            <person name="Klenk H.-P."/>
            <person name="Labutti K."/>
            <person name="Lapidus A."/>
            <person name="Lindquist E."/>
            <person name="Lipzen A."/>
            <person name="Meier-Kolthoff J.P."/>
            <person name="Ohm R.A."/>
            <person name="Otillar R.P."/>
            <person name="Pangilinan J."/>
            <person name="Peng Y."/>
            <person name="Rokas A."/>
            <person name="Rosa C.A."/>
            <person name="Scheuner C."/>
            <person name="Sibirny A.A."/>
            <person name="Slot J.C."/>
            <person name="Stielow J.B."/>
            <person name="Sun H."/>
            <person name="Kurtzman C.P."/>
            <person name="Blackwell M."/>
            <person name="Grigoriev I.V."/>
            <person name="Jeffries T.W."/>
        </authorList>
    </citation>
    <scope>NUCLEOTIDE SEQUENCE [LARGE SCALE GENOMIC DNA]</scope>
    <source>
        <strain evidence="11">NRRL Y-12698</strain>
    </source>
</reference>
<dbReference type="RefSeq" id="XP_018987583.1">
    <property type="nucleotide sequence ID" value="XM_019131262.2"/>
</dbReference>
<keyword evidence="3" id="KW-0813">Transport</keyword>
<dbReference type="GeneID" id="30149115"/>
<dbReference type="InterPro" id="IPR004837">
    <property type="entry name" value="NaCa_Exmemb"/>
</dbReference>
<dbReference type="Pfam" id="PF01699">
    <property type="entry name" value="Na_Ca_ex"/>
    <property type="match status" value="2"/>
</dbReference>
<organism evidence="10 11">
    <name type="scientific">Babjeviella inositovora NRRL Y-12698</name>
    <dbReference type="NCBI Taxonomy" id="984486"/>
    <lineage>
        <taxon>Eukaryota</taxon>
        <taxon>Fungi</taxon>
        <taxon>Dikarya</taxon>
        <taxon>Ascomycota</taxon>
        <taxon>Saccharomycotina</taxon>
        <taxon>Pichiomycetes</taxon>
        <taxon>Serinales incertae sedis</taxon>
        <taxon>Babjeviella</taxon>
    </lineage>
</organism>
<accession>A0A1E3QX42</accession>
<evidence type="ECO:0000256" key="2">
    <source>
        <dbReference type="ARBA" id="ARBA00008170"/>
    </source>
</evidence>
<keyword evidence="5 8" id="KW-1133">Transmembrane helix</keyword>
<keyword evidence="6 8" id="KW-0472">Membrane</keyword>
<dbReference type="PANTHER" id="PTHR12266:SF0">
    <property type="entry name" value="MITOCHONDRIAL SODIUM_CALCIUM EXCHANGER PROTEIN"/>
    <property type="match status" value="1"/>
</dbReference>